<keyword evidence="4" id="KW-0175">Coiled coil</keyword>
<reference evidence="5" key="1">
    <citation type="submission" date="2020-12" db="EMBL/GenBank/DDBJ databases">
        <title>WGS assembly of Carya illinoinensis cv. Pawnee.</title>
        <authorList>
            <person name="Platts A."/>
            <person name="Shu S."/>
            <person name="Wright S."/>
            <person name="Barry K."/>
            <person name="Edger P."/>
            <person name="Pires J.C."/>
            <person name="Schmutz J."/>
        </authorList>
    </citation>
    <scope>NUCLEOTIDE SEQUENCE</scope>
    <source>
        <tissue evidence="5">Leaf</tissue>
    </source>
</reference>
<dbReference type="Gene3D" id="1.20.5.1500">
    <property type="match status" value="1"/>
</dbReference>
<dbReference type="Pfam" id="PF00956">
    <property type="entry name" value="NAP"/>
    <property type="match status" value="1"/>
</dbReference>
<dbReference type="EMBL" id="CM031812">
    <property type="protein sequence ID" value="KAG6656366.1"/>
    <property type="molecule type" value="Genomic_DNA"/>
</dbReference>
<evidence type="ECO:0000256" key="4">
    <source>
        <dbReference type="SAM" id="Coils"/>
    </source>
</evidence>
<reference evidence="6" key="2">
    <citation type="submission" date="2021-01" db="EMBL/GenBank/DDBJ databases">
        <authorList>
            <person name="Lovell J.T."/>
            <person name="Bentley N."/>
            <person name="Bhattarai G."/>
            <person name="Jenkins J.W."/>
            <person name="Sreedasyam A."/>
            <person name="Alarcon Y."/>
            <person name="Bock C."/>
            <person name="Boston L."/>
            <person name="Carlson J."/>
            <person name="Cervantes K."/>
            <person name="Clermont K."/>
            <person name="Krom N."/>
            <person name="Kubenka K."/>
            <person name="Mamidi S."/>
            <person name="Mattison C."/>
            <person name="Monteros M."/>
            <person name="Pisani C."/>
            <person name="Plott C."/>
            <person name="Rajasekar S."/>
            <person name="Rhein H.S."/>
            <person name="Rohla C."/>
            <person name="Song M."/>
            <person name="Hilaire R.S."/>
            <person name="Shu S."/>
            <person name="Wells L."/>
            <person name="Wang X."/>
            <person name="Webber J."/>
            <person name="Heerema R.J."/>
            <person name="Klein P."/>
            <person name="Conner P."/>
            <person name="Grauke L."/>
            <person name="Grimwood J."/>
            <person name="Schmutz J."/>
            <person name="Randall J.J."/>
        </authorList>
    </citation>
    <scope>NUCLEOTIDE SEQUENCE</scope>
    <source>
        <tissue evidence="6">Leaf</tissue>
    </source>
</reference>
<dbReference type="Gene3D" id="3.30.1120.90">
    <property type="entry name" value="Nucleosome assembly protein"/>
    <property type="match status" value="1"/>
</dbReference>
<dbReference type="AlphaFoldDB" id="A0A8T1QQI6"/>
<comment type="similarity">
    <text evidence="1 3">Belongs to the nucleosome assembly protein (NAP) family.</text>
</comment>
<feature type="coiled-coil region" evidence="4">
    <location>
        <begin position="31"/>
        <end position="65"/>
    </location>
</feature>
<dbReference type="Proteomes" id="UP000811246">
    <property type="component" value="Chromosome 4"/>
</dbReference>
<proteinExistence type="inferred from homology"/>
<dbReference type="EMBL" id="CM031812">
    <property type="protein sequence ID" value="KAG6656364.1"/>
    <property type="molecule type" value="Genomic_DNA"/>
</dbReference>
<dbReference type="InterPro" id="IPR002164">
    <property type="entry name" value="NAP_family"/>
</dbReference>
<evidence type="ECO:0000313" key="7">
    <source>
        <dbReference type="Proteomes" id="UP000811609"/>
    </source>
</evidence>
<dbReference type="GO" id="GO:0000724">
    <property type="term" value="P:double-strand break repair via homologous recombination"/>
    <property type="evidence" value="ECO:0007669"/>
    <property type="project" value="UniProtKB-ARBA"/>
</dbReference>
<keyword evidence="7" id="KW-1185">Reference proteome</keyword>
<organism evidence="5 7">
    <name type="scientific">Carya illinoinensis</name>
    <name type="common">Pecan</name>
    <dbReference type="NCBI Taxonomy" id="32201"/>
    <lineage>
        <taxon>Eukaryota</taxon>
        <taxon>Viridiplantae</taxon>
        <taxon>Streptophyta</taxon>
        <taxon>Embryophyta</taxon>
        <taxon>Tracheophyta</taxon>
        <taxon>Spermatophyta</taxon>
        <taxon>Magnoliopsida</taxon>
        <taxon>eudicotyledons</taxon>
        <taxon>Gunneridae</taxon>
        <taxon>Pentapetalae</taxon>
        <taxon>rosids</taxon>
        <taxon>fabids</taxon>
        <taxon>Fagales</taxon>
        <taxon>Juglandaceae</taxon>
        <taxon>Carya</taxon>
    </lineage>
</organism>
<evidence type="ECO:0000256" key="3">
    <source>
        <dbReference type="RuleBase" id="RU003876"/>
    </source>
</evidence>
<protein>
    <submittedName>
        <fullName evidence="5">Uncharacterized protein</fullName>
    </submittedName>
</protein>
<dbReference type="GO" id="GO:0005634">
    <property type="term" value="C:nucleus"/>
    <property type="evidence" value="ECO:0007669"/>
    <property type="project" value="InterPro"/>
</dbReference>
<dbReference type="InterPro" id="IPR037231">
    <property type="entry name" value="NAP-like_sf"/>
</dbReference>
<keyword evidence="2" id="KW-0143">Chaperone</keyword>
<sequence length="236" mass="27426">MFAHKGKKPKVPEIAEVADSDDIDDDRFLSVEKLQEVQDELEKINEEAGDKVLEVERKYNEIRRLVYVKRNEMIQTIPDFWLFAFLCDPALCDLLSEEDQKIFKYIDSIDMEDFKDLKSGYSITFNMNENPYFEDAKLTKTLTFYDEGATKITGTEIKWKEGKAASNGVEDVKKGNKRPLSEESFFSWFSETQQKDIAELHEEIAEIIKEDSWPNPLKCLKMETDVEDSDGEEEDS</sequence>
<dbReference type="PANTHER" id="PTHR11875">
    <property type="entry name" value="TESTIS-SPECIFIC Y-ENCODED PROTEIN"/>
    <property type="match status" value="1"/>
</dbReference>
<evidence type="ECO:0000313" key="5">
    <source>
        <dbReference type="EMBL" id="KAG6656364.1"/>
    </source>
</evidence>
<name>A0A8T1QQI6_CARIL</name>
<gene>
    <name evidence="5" type="ORF">CIPAW_04G018000</name>
    <name evidence="6" type="ORF">I3842_04G018100</name>
</gene>
<comment type="caution">
    <text evidence="5">The sequence shown here is derived from an EMBL/GenBank/DDBJ whole genome shotgun (WGS) entry which is preliminary data.</text>
</comment>
<dbReference type="EMBL" id="CM031812">
    <property type="protein sequence ID" value="KAG6656365.1"/>
    <property type="molecule type" value="Genomic_DNA"/>
</dbReference>
<dbReference type="EMBL" id="CM031828">
    <property type="protein sequence ID" value="KAG6715864.1"/>
    <property type="molecule type" value="Genomic_DNA"/>
</dbReference>
<evidence type="ECO:0000256" key="1">
    <source>
        <dbReference type="ARBA" id="ARBA00009947"/>
    </source>
</evidence>
<evidence type="ECO:0000256" key="2">
    <source>
        <dbReference type="ARBA" id="ARBA00023186"/>
    </source>
</evidence>
<evidence type="ECO:0000313" key="6">
    <source>
        <dbReference type="EMBL" id="KAG6715864.1"/>
    </source>
</evidence>
<accession>A0A8T1QQI6</accession>
<dbReference type="SUPFAM" id="SSF143113">
    <property type="entry name" value="NAP-like"/>
    <property type="match status" value="1"/>
</dbReference>
<dbReference type="Proteomes" id="UP000811609">
    <property type="component" value="Chromosome 4"/>
</dbReference>
<dbReference type="GO" id="GO:0042393">
    <property type="term" value="F:histone binding"/>
    <property type="evidence" value="ECO:0007669"/>
    <property type="project" value="UniProtKB-ARBA"/>
</dbReference>
<dbReference type="GO" id="GO:0006334">
    <property type="term" value="P:nucleosome assembly"/>
    <property type="evidence" value="ECO:0007669"/>
    <property type="project" value="InterPro"/>
</dbReference>